<dbReference type="Pfam" id="PF13250">
    <property type="entry name" value="SNIPE"/>
    <property type="match status" value="1"/>
</dbReference>
<evidence type="ECO:0000259" key="2">
    <source>
        <dbReference type="SMART" id="SM00974"/>
    </source>
</evidence>
<dbReference type="InterPro" id="IPR018306">
    <property type="entry name" value="Phage_T5_Orf172_DNA-bd"/>
</dbReference>
<name>A0A7Z2W107_9BURK</name>
<dbReference type="AlphaFoldDB" id="A0A7Z2W107"/>
<gene>
    <name evidence="3" type="ORF">HH212_22495</name>
</gene>
<organism evidence="3 4">
    <name type="scientific">Massilia forsythiae</name>
    <dbReference type="NCBI Taxonomy" id="2728020"/>
    <lineage>
        <taxon>Bacteria</taxon>
        <taxon>Pseudomonadati</taxon>
        <taxon>Pseudomonadota</taxon>
        <taxon>Betaproteobacteria</taxon>
        <taxon>Burkholderiales</taxon>
        <taxon>Oxalobacteraceae</taxon>
        <taxon>Telluria group</taxon>
        <taxon>Massilia</taxon>
    </lineage>
</organism>
<accession>A0A7Z2W107</accession>
<evidence type="ECO:0000313" key="3">
    <source>
        <dbReference type="EMBL" id="QJE02450.1"/>
    </source>
</evidence>
<feature type="coiled-coil region" evidence="1">
    <location>
        <begin position="319"/>
        <end position="403"/>
    </location>
</feature>
<dbReference type="RefSeq" id="WP_170204537.1">
    <property type="nucleotide sequence ID" value="NZ_CP051685.1"/>
</dbReference>
<dbReference type="Pfam" id="PF10544">
    <property type="entry name" value="T5orf172"/>
    <property type="match status" value="1"/>
</dbReference>
<evidence type="ECO:0000256" key="1">
    <source>
        <dbReference type="SAM" id="Coils"/>
    </source>
</evidence>
<dbReference type="EMBL" id="CP051685">
    <property type="protein sequence ID" value="QJE02450.1"/>
    <property type="molecule type" value="Genomic_DNA"/>
</dbReference>
<evidence type="ECO:0000313" key="4">
    <source>
        <dbReference type="Proteomes" id="UP000502415"/>
    </source>
</evidence>
<dbReference type="KEGG" id="mfy:HH212_22495"/>
<protein>
    <submittedName>
        <fullName evidence="3">DUF4041 domain-containing protein</fullName>
    </submittedName>
</protein>
<sequence>MTIFLSILCAILIGLLLRQHIKWTVKQQESTTKLAAAQAETASLTRARDDALVLNRTLRDEVECLAPFREVKDASRKAEELRMQGAEFFANAKADAKDVESKARAEAEQIVARAKAEVSNLKNAAEVTIQTRKLEAETLVTNAARHAEEIIKAAQERGEQIAGDAYKAMNEAASLKQVAKAMQNVVDGYGDKYLKPTISLIDDLAEDYGFEEAGQQLKIARERSKRMIDGGQAAACDYVEVSRRDTAIRFVIDAFNGRVDSVLSRAKSDNVGTLEQQIRDSYALVNHNGSAFRNARIIEHFLQARLDELKYACMVHALRERDKQEQRRIREQIREEEKARREIERALKDAAKEEDALQKAMAKVQAQVTKANDEQRAAFEAQLEELQAKLSQAEFRNQRALSMAQQTKAGHVYVISNIGSFGEHVYKVGMTRRLEPLDRVKELGDASVPFGFDVHAMIWSEDAPQLESRLHKIFVCAQVNKVNPRKEFFRIPLGEIRGYLEQQGINANWTVAAAAAEYRETLKLERQLAENPATATEWLNYQLSAADEQQTELIEAVNE</sequence>
<reference evidence="3 4" key="1">
    <citation type="submission" date="2020-04" db="EMBL/GenBank/DDBJ databases">
        <title>Genome sequencing of novel species.</title>
        <authorList>
            <person name="Heo J."/>
            <person name="Kim S.-J."/>
            <person name="Kim J.-S."/>
            <person name="Hong S.-B."/>
            <person name="Kwon S.-W."/>
        </authorList>
    </citation>
    <scope>NUCLEOTIDE SEQUENCE [LARGE SCALE GENOMIC DNA]</scope>
    <source>
        <strain evidence="3 4">GN2-R2</strain>
    </source>
</reference>
<keyword evidence="4" id="KW-1185">Reference proteome</keyword>
<dbReference type="SMART" id="SM00974">
    <property type="entry name" value="T5orf172"/>
    <property type="match status" value="1"/>
</dbReference>
<keyword evidence="1" id="KW-0175">Coiled coil</keyword>
<feature type="domain" description="Bacteriophage T5 Orf172 DNA-binding" evidence="2">
    <location>
        <begin position="420"/>
        <end position="503"/>
    </location>
</feature>
<proteinExistence type="predicted"/>
<dbReference type="InterPro" id="IPR025280">
    <property type="entry name" value="SNIPE"/>
</dbReference>
<dbReference type="Proteomes" id="UP000502415">
    <property type="component" value="Chromosome"/>
</dbReference>